<dbReference type="AlphaFoldDB" id="A0A1M7C5P3"/>
<evidence type="ECO:0000259" key="4">
    <source>
        <dbReference type="PROSITE" id="PS51350"/>
    </source>
</evidence>
<keyword evidence="6" id="KW-1185">Reference proteome</keyword>
<dbReference type="SUPFAM" id="SSF55594">
    <property type="entry name" value="HPr-like"/>
    <property type="match status" value="1"/>
</dbReference>
<organism evidence="5 6">
    <name type="scientific">Anaerocolumna jejuensis DSM 15929</name>
    <dbReference type="NCBI Taxonomy" id="1121322"/>
    <lineage>
        <taxon>Bacteria</taxon>
        <taxon>Bacillati</taxon>
        <taxon>Bacillota</taxon>
        <taxon>Clostridia</taxon>
        <taxon>Lachnospirales</taxon>
        <taxon>Lachnospiraceae</taxon>
        <taxon>Anaerocolumna</taxon>
    </lineage>
</organism>
<dbReference type="NCBIfam" id="TIGR01003">
    <property type="entry name" value="PTS_HPr_family"/>
    <property type="match status" value="1"/>
</dbReference>
<dbReference type="CDD" id="cd00367">
    <property type="entry name" value="PTS-HPr_like"/>
    <property type="match status" value="1"/>
</dbReference>
<reference evidence="5 6" key="1">
    <citation type="submission" date="2016-11" db="EMBL/GenBank/DDBJ databases">
        <authorList>
            <person name="Jaros S."/>
            <person name="Januszkiewicz K."/>
            <person name="Wedrychowicz H."/>
        </authorList>
    </citation>
    <scope>NUCLEOTIDE SEQUENCE [LARGE SCALE GENOMIC DNA]</scope>
    <source>
        <strain evidence="5 6">DSM 15929</strain>
    </source>
</reference>
<dbReference type="EMBL" id="FRAC01000041">
    <property type="protein sequence ID" value="SHL62541.1"/>
    <property type="molecule type" value="Genomic_DNA"/>
</dbReference>
<dbReference type="Gene3D" id="3.30.1340.10">
    <property type="entry name" value="HPr-like"/>
    <property type="match status" value="1"/>
</dbReference>
<evidence type="ECO:0000256" key="1">
    <source>
        <dbReference type="ARBA" id="ARBA00003681"/>
    </source>
</evidence>
<name>A0A1M7C5P3_9FIRM</name>
<dbReference type="InterPro" id="IPR050399">
    <property type="entry name" value="HPr"/>
</dbReference>
<dbReference type="InterPro" id="IPR000032">
    <property type="entry name" value="HPr-like"/>
</dbReference>
<sequence>MVKEKITVVNKSGIHMRPATELSKLAAGLSSDIKILSGGNEINPKSILILMSAGITKGTEIEVICEGETEEQDLKVLLEAIAGGLGEA</sequence>
<keyword evidence="3" id="KW-0762">Sugar transport</keyword>
<accession>A0A1M7C5P3</accession>
<evidence type="ECO:0000256" key="2">
    <source>
        <dbReference type="ARBA" id="ARBA00020422"/>
    </source>
</evidence>
<feature type="domain" description="HPr" evidence="4">
    <location>
        <begin position="1"/>
        <end position="88"/>
    </location>
</feature>
<dbReference type="STRING" id="1121322.SAMN02745136_05332"/>
<gene>
    <name evidence="5" type="ORF">SAMN02745136_05332</name>
</gene>
<dbReference type="Proteomes" id="UP000184386">
    <property type="component" value="Unassembled WGS sequence"/>
</dbReference>
<keyword evidence="3" id="KW-0813">Transport</keyword>
<dbReference type="PANTHER" id="PTHR33705">
    <property type="entry name" value="PHOSPHOCARRIER PROTEIN HPR"/>
    <property type="match status" value="1"/>
</dbReference>
<evidence type="ECO:0000313" key="5">
    <source>
        <dbReference type="EMBL" id="SHL62541.1"/>
    </source>
</evidence>
<dbReference type="PRINTS" id="PR00107">
    <property type="entry name" value="PHOSPHOCPHPR"/>
</dbReference>
<dbReference type="OrthoDB" id="9809047at2"/>
<dbReference type="PROSITE" id="PS51350">
    <property type="entry name" value="PTS_HPR_DOM"/>
    <property type="match status" value="1"/>
</dbReference>
<dbReference type="InterPro" id="IPR035895">
    <property type="entry name" value="HPr-like_sf"/>
</dbReference>
<evidence type="ECO:0000256" key="3">
    <source>
        <dbReference type="ARBA" id="ARBA00022597"/>
    </source>
</evidence>
<dbReference type="Pfam" id="PF00381">
    <property type="entry name" value="PTS-HPr"/>
    <property type="match status" value="1"/>
</dbReference>
<evidence type="ECO:0000313" key="6">
    <source>
        <dbReference type="Proteomes" id="UP000184386"/>
    </source>
</evidence>
<comment type="function">
    <text evidence="1">General (non sugar-specific) component of the phosphoenolpyruvate-dependent sugar phosphotransferase system (sugar PTS). This major carbohydrate active-transport system catalyzes the phosphorylation of incoming sugar substrates concomitantly with their translocation across the cell membrane. The phosphoryl group from phosphoenolpyruvate (PEP) is transferred to the phosphoryl carrier protein HPr by enzyme I. Phospho-HPr then transfers it to the PTS EIIA domain.</text>
</comment>
<dbReference type="PANTHER" id="PTHR33705:SF1">
    <property type="entry name" value="PHOSPHOCARRIER PROTEIN HPR"/>
    <property type="match status" value="1"/>
</dbReference>
<dbReference type="RefSeq" id="WP_073280233.1">
    <property type="nucleotide sequence ID" value="NZ_FRAC01000041.1"/>
</dbReference>
<protein>
    <recommendedName>
        <fullName evidence="2">Phosphocarrier protein HPr</fullName>
    </recommendedName>
</protein>
<proteinExistence type="predicted"/>